<keyword evidence="22" id="KW-1185">Reference proteome</keyword>
<keyword evidence="18" id="KW-0228">DNA excision</keyword>
<dbReference type="VEuPathDB" id="MicrosporidiaDB:NCER_101198"/>
<dbReference type="VEuPathDB" id="MicrosporidiaDB:AAJ76_1260002"/>
<dbReference type="GO" id="GO:0006281">
    <property type="term" value="P:DNA repair"/>
    <property type="evidence" value="ECO:0007669"/>
    <property type="project" value="UniProtKB-UniRule"/>
</dbReference>
<dbReference type="PRINTS" id="PR00853">
    <property type="entry name" value="XPGRADSUPER"/>
</dbReference>
<keyword evidence="11" id="KW-0007">Acetylation</keyword>
<comment type="cofactor">
    <cofactor evidence="18">
        <name>Mg(2+)</name>
        <dbReference type="ChEBI" id="CHEBI:18420"/>
    </cofactor>
    <text evidence="18">Binds 2 magnesium ions per subunit. They probably participate in the reaction catalyzed by the enzyme. May bind an additional third magnesium ion after substrate binding.</text>
</comment>
<dbReference type="Pfam" id="PF00867">
    <property type="entry name" value="XPG_I"/>
    <property type="match status" value="1"/>
</dbReference>
<keyword evidence="8 18" id="KW-0269">Exonuclease</keyword>
<dbReference type="VEuPathDB" id="MicrosporidiaDB:G9O61_00g011120"/>
<evidence type="ECO:0000259" key="20">
    <source>
        <dbReference type="SMART" id="SM00485"/>
    </source>
</evidence>
<dbReference type="InterPro" id="IPR006086">
    <property type="entry name" value="XPG-I_dom"/>
</dbReference>
<dbReference type="GO" id="GO:0017108">
    <property type="term" value="F:5'-flap endonuclease activity"/>
    <property type="evidence" value="ECO:0007669"/>
    <property type="project" value="TreeGrafter"/>
</dbReference>
<dbReference type="InterPro" id="IPR029060">
    <property type="entry name" value="PIN-like_dom_sf"/>
</dbReference>
<dbReference type="GeneID" id="36318809"/>
<evidence type="ECO:0000256" key="10">
    <source>
        <dbReference type="ARBA" id="ARBA00022859"/>
    </source>
</evidence>
<feature type="non-terminal residue" evidence="21">
    <location>
        <position position="1"/>
    </location>
</feature>
<dbReference type="Gene3D" id="3.40.50.1010">
    <property type="entry name" value="5'-nuclease"/>
    <property type="match status" value="1"/>
</dbReference>
<sequence>KLKSILINIFPKIHLFNPYMGITGLLPIIKPTLKKIHIKKFKDKKIGIDGYAWLYQILNSVAEELYLNTPTTRHLKMFENKIRHLTSNGVIPIVILDGDFLVSKEKTNLERKLRKEKYKEEVEMLIAKNNWKKAKELMKRCVSVSRKVICDLTILLKNLKIEYIIAPYEADAQLCYLESIGYIDCIMTEDSDMIPFGCKNILFKFDNSYVEHYTIECLEKAKDKFFKNYIQDICILSGCDYADSIPGIGVLTAYKYLIKGKSIENVIKLIQVKKTVPETYIENFNKAKLTFNHQVIYDPINKKRKHLKPLEQHQDFLGSLDDVEYFYEMEEQKDSLSQLIEPKRIIISRHYKPITTEEIILKDIKVTKKNSKTDDNLYSPYFTQ</sequence>
<dbReference type="EC" id="3.1.-.-" evidence="18"/>
<dbReference type="InterPro" id="IPR008918">
    <property type="entry name" value="HhH2"/>
</dbReference>
<keyword evidence="2" id="KW-0597">Phosphoprotein</keyword>
<dbReference type="GO" id="GO:0002376">
    <property type="term" value="P:immune system process"/>
    <property type="evidence" value="ECO:0007669"/>
    <property type="project" value="UniProtKB-KW"/>
</dbReference>
<protein>
    <recommendedName>
        <fullName evidence="18">Exonuclease 1</fullName>
        <ecNumber evidence="18">3.1.-.-</ecNumber>
    </recommendedName>
</protein>
<evidence type="ECO:0000313" key="21">
    <source>
        <dbReference type="EMBL" id="KKO74059.1"/>
    </source>
</evidence>
<dbReference type="FunFam" id="1.10.150.20:FF:000011">
    <property type="entry name" value="exonuclease 1"/>
    <property type="match status" value="1"/>
</dbReference>
<evidence type="ECO:0000256" key="18">
    <source>
        <dbReference type="RuleBase" id="RU910737"/>
    </source>
</evidence>
<dbReference type="GO" id="GO:0046872">
    <property type="term" value="F:metal ion binding"/>
    <property type="evidence" value="ECO:0007669"/>
    <property type="project" value="UniProtKB-UniRule"/>
</dbReference>
<dbReference type="InterPro" id="IPR006084">
    <property type="entry name" value="XPG/Rad2"/>
</dbReference>
<feature type="domain" description="XPG-I" evidence="19">
    <location>
        <begin position="157"/>
        <end position="223"/>
    </location>
</feature>
<dbReference type="SMART" id="SM00279">
    <property type="entry name" value="HhH2"/>
    <property type="match status" value="1"/>
</dbReference>
<evidence type="ECO:0000256" key="9">
    <source>
        <dbReference type="ARBA" id="ARBA00022842"/>
    </source>
</evidence>
<dbReference type="InterPro" id="IPR036279">
    <property type="entry name" value="5-3_exonuclease_C_sf"/>
</dbReference>
<keyword evidence="10" id="KW-0391">Immunity</keyword>
<gene>
    <name evidence="21" type="ORF">AAJ76_1260002</name>
</gene>
<evidence type="ECO:0000313" key="22">
    <source>
        <dbReference type="Proteomes" id="UP000034350"/>
    </source>
</evidence>
<dbReference type="FunFam" id="3.40.50.1010:FF:000111">
    <property type="entry name" value="Exonuclease 1"/>
    <property type="match status" value="1"/>
</dbReference>
<reference evidence="21 22" key="1">
    <citation type="journal article" date="2015" name="Environ. Microbiol.">
        <title>Genome analyses suggest the presence of polyploidy and recent human-driven expansions in eight global populations of the honeybee pathogen Nosema ceranae.</title>
        <authorList>
            <person name="Pelin A."/>
            <person name="Selman M."/>
            <person name="Aris-Brosou S."/>
            <person name="Farinelli L."/>
            <person name="Corradi N."/>
        </authorList>
    </citation>
    <scope>NUCLEOTIDE SEQUENCE [LARGE SCALE GENOMIC DNA]</scope>
    <source>
        <strain evidence="21 22">PA08 1199</strain>
    </source>
</reference>
<dbReference type="GO" id="GO:0003677">
    <property type="term" value="F:DNA binding"/>
    <property type="evidence" value="ECO:0007669"/>
    <property type="project" value="UniProtKB-UniRule"/>
</dbReference>
<evidence type="ECO:0000256" key="6">
    <source>
        <dbReference type="ARBA" id="ARBA00022763"/>
    </source>
</evidence>
<keyword evidence="14 18" id="KW-0539">Nucleus</keyword>
<keyword evidence="5" id="KW-0255">Endonuclease</keyword>
<dbReference type="CDD" id="cd09857">
    <property type="entry name" value="PIN_EXO1"/>
    <property type="match status" value="1"/>
</dbReference>
<evidence type="ECO:0000256" key="4">
    <source>
        <dbReference type="ARBA" id="ARBA00022723"/>
    </source>
</evidence>
<comment type="function">
    <text evidence="16">5'-&gt;3' double-stranded DNA exonuclease which may also possess a cryptic 3'-&gt;5' double-stranded DNA exonuclease activity. Functions in DNA mismatch repair (MMR) to excise mismatch-containing DNA tracts directed by strand breaks located either 5' or 3' to the mismatch. Also exhibits endonuclease activity against 5'-overhanging flap structures similar to those generated by displacement synthesis when DNA polymerase encounters the 5'-end of a downstream Okazaki fragment. Required for somatic hypermutation (SHM) and class switch recombination (CSR) of immunoglobulin genes. Essential for male and female meiosis.</text>
</comment>
<evidence type="ECO:0000256" key="7">
    <source>
        <dbReference type="ARBA" id="ARBA00022801"/>
    </source>
</evidence>
<comment type="subcellular location">
    <subcellularLocation>
        <location evidence="1 18">Nucleus</location>
    </subcellularLocation>
</comment>
<dbReference type="OrthoDB" id="26491at2759"/>
<keyword evidence="13 18" id="KW-0234">DNA repair</keyword>
<dbReference type="SMART" id="SM00485">
    <property type="entry name" value="XPGN"/>
    <property type="match status" value="1"/>
</dbReference>
<keyword evidence="18" id="KW-0267">Excision nuclease</keyword>
<comment type="subunit">
    <text evidence="17">Interacts with the MLH1-PMS2 heterodimer via MLH1. Interacts with MSH3. Interacts with the MSH2-MSH6 heterodimer via MSH2, and this interaction may increase the processivity of the 5'-&gt;3' exonuclease activity. Interacts with PCNA, and this interaction may both stimulate the cryptic 3'-&gt;5' exonuclease activity and suppress the 5'-&gt;3' exonuclease activity. Interacts with WRN, and this interaction stimulates both the 5'-&gt;3' exonuclease activity and cleavage of 5'-overhanging flap structures. Interacts with RECQL/RECQ1, and this interaction stimulates cleavage of 5'-overhanging flap structures. Interacts with DNA helicase ZGRF1; the interaction is increased following DNA damage induction.</text>
</comment>
<dbReference type="SUPFAM" id="SSF88723">
    <property type="entry name" value="PIN domain-like"/>
    <property type="match status" value="1"/>
</dbReference>
<dbReference type="EMBL" id="JPQZ01000126">
    <property type="protein sequence ID" value="KKO74059.1"/>
    <property type="molecule type" value="Genomic_DNA"/>
</dbReference>
<keyword evidence="7 18" id="KW-0378">Hydrolase</keyword>
<comment type="similarity">
    <text evidence="18">Belongs to the XPG/RAD2 endonuclease family. EXO1 subfamily.</text>
</comment>
<evidence type="ECO:0000256" key="17">
    <source>
        <dbReference type="ARBA" id="ARBA00064664"/>
    </source>
</evidence>
<evidence type="ECO:0000256" key="2">
    <source>
        <dbReference type="ARBA" id="ARBA00022553"/>
    </source>
</evidence>
<dbReference type="SUPFAM" id="SSF47807">
    <property type="entry name" value="5' to 3' exonuclease, C-terminal subdomain"/>
    <property type="match status" value="1"/>
</dbReference>
<evidence type="ECO:0000256" key="1">
    <source>
        <dbReference type="ARBA" id="ARBA00004123"/>
    </source>
</evidence>
<keyword evidence="12 18" id="KW-0238">DNA-binding</keyword>
<keyword evidence="3 18" id="KW-0540">Nuclease</keyword>
<dbReference type="Proteomes" id="UP000034350">
    <property type="component" value="Unassembled WGS sequence"/>
</dbReference>
<evidence type="ECO:0000256" key="14">
    <source>
        <dbReference type="ARBA" id="ARBA00023242"/>
    </source>
</evidence>
<evidence type="ECO:0000256" key="11">
    <source>
        <dbReference type="ARBA" id="ARBA00022990"/>
    </source>
</evidence>
<evidence type="ECO:0000259" key="19">
    <source>
        <dbReference type="SMART" id="SM00484"/>
    </source>
</evidence>
<evidence type="ECO:0000256" key="12">
    <source>
        <dbReference type="ARBA" id="ARBA00023125"/>
    </source>
</evidence>
<dbReference type="GO" id="GO:0051321">
    <property type="term" value="P:meiotic cell cycle"/>
    <property type="evidence" value="ECO:0007669"/>
    <property type="project" value="UniProtKB-KW"/>
</dbReference>
<keyword evidence="15" id="KW-0469">Meiosis</keyword>
<evidence type="ECO:0000256" key="13">
    <source>
        <dbReference type="ARBA" id="ARBA00023204"/>
    </source>
</evidence>
<dbReference type="PANTHER" id="PTHR11081">
    <property type="entry name" value="FLAP ENDONUCLEASE FAMILY MEMBER"/>
    <property type="match status" value="1"/>
</dbReference>
<dbReference type="InterPro" id="IPR006085">
    <property type="entry name" value="XPG_DNA_repair_N"/>
</dbReference>
<comment type="caution">
    <text evidence="21">The sequence shown here is derived from an EMBL/GenBank/DDBJ whole genome shotgun (WGS) entry which is preliminary data.</text>
</comment>
<proteinExistence type="inferred from homology"/>
<dbReference type="GO" id="GO:0035312">
    <property type="term" value="F:5'-3' DNA exonuclease activity"/>
    <property type="evidence" value="ECO:0007669"/>
    <property type="project" value="UniProtKB-UniRule"/>
</dbReference>
<dbReference type="Pfam" id="PF00752">
    <property type="entry name" value="XPG_N"/>
    <property type="match status" value="1"/>
</dbReference>
<name>A0A0F9Z7Z4_9MICR</name>
<dbReference type="GO" id="GO:0005634">
    <property type="term" value="C:nucleus"/>
    <property type="evidence" value="ECO:0007669"/>
    <property type="project" value="UniProtKB-SubCell"/>
</dbReference>
<dbReference type="RefSeq" id="XP_024329801.1">
    <property type="nucleotide sequence ID" value="XM_024473910.1"/>
</dbReference>
<dbReference type="Gene3D" id="1.10.150.20">
    <property type="entry name" value="5' to 3' exonuclease, C-terminal subdomain"/>
    <property type="match status" value="1"/>
</dbReference>
<evidence type="ECO:0000256" key="8">
    <source>
        <dbReference type="ARBA" id="ARBA00022839"/>
    </source>
</evidence>
<dbReference type="SMART" id="SM00484">
    <property type="entry name" value="XPGI"/>
    <property type="match status" value="1"/>
</dbReference>
<keyword evidence="4 18" id="KW-0479">Metal-binding</keyword>
<evidence type="ECO:0000256" key="16">
    <source>
        <dbReference type="ARBA" id="ARBA00057694"/>
    </source>
</evidence>
<evidence type="ECO:0000256" key="15">
    <source>
        <dbReference type="ARBA" id="ARBA00023254"/>
    </source>
</evidence>
<dbReference type="PANTHER" id="PTHR11081:SF8">
    <property type="entry name" value="EXONUCLEASE 1"/>
    <property type="match status" value="1"/>
</dbReference>
<accession>A0A0F9Z7Z4</accession>
<keyword evidence="9 18" id="KW-0460">Magnesium</keyword>
<dbReference type="AlphaFoldDB" id="A0A0F9Z7Z4"/>
<keyword evidence="6 18" id="KW-0227">DNA damage</keyword>
<dbReference type="InterPro" id="IPR044752">
    <property type="entry name" value="PIN-like_EXO1"/>
</dbReference>
<organism evidence="21 22">
    <name type="scientific">Vairimorpha ceranae</name>
    <dbReference type="NCBI Taxonomy" id="40302"/>
    <lineage>
        <taxon>Eukaryota</taxon>
        <taxon>Fungi</taxon>
        <taxon>Fungi incertae sedis</taxon>
        <taxon>Microsporidia</taxon>
        <taxon>Nosematidae</taxon>
        <taxon>Vairimorpha</taxon>
    </lineage>
</organism>
<feature type="domain" description="XPG N-terminal" evidence="20">
    <location>
        <begin position="20"/>
        <end position="118"/>
    </location>
</feature>
<evidence type="ECO:0000256" key="3">
    <source>
        <dbReference type="ARBA" id="ARBA00022722"/>
    </source>
</evidence>
<evidence type="ECO:0000256" key="5">
    <source>
        <dbReference type="ARBA" id="ARBA00022759"/>
    </source>
</evidence>